<dbReference type="RefSeq" id="WP_264451417.1">
    <property type="nucleotide sequence ID" value="NZ_BAAAIS010000002.1"/>
</dbReference>
<organism evidence="3 4">
    <name type="scientific">Brachybacterium rhamnosum</name>
    <dbReference type="NCBI Taxonomy" id="173361"/>
    <lineage>
        <taxon>Bacteria</taxon>
        <taxon>Bacillati</taxon>
        <taxon>Actinomycetota</taxon>
        <taxon>Actinomycetes</taxon>
        <taxon>Micrococcales</taxon>
        <taxon>Dermabacteraceae</taxon>
        <taxon>Brachybacterium</taxon>
    </lineage>
</organism>
<name>A0ABW4PVL8_9MICO</name>
<dbReference type="Pfam" id="PF08327">
    <property type="entry name" value="AHSA1"/>
    <property type="match status" value="1"/>
</dbReference>
<dbReference type="Gene3D" id="3.30.530.20">
    <property type="match status" value="1"/>
</dbReference>
<reference evidence="4" key="1">
    <citation type="journal article" date="2019" name="Int. J. Syst. Evol. Microbiol.">
        <title>The Global Catalogue of Microorganisms (GCM) 10K type strain sequencing project: providing services to taxonomists for standard genome sequencing and annotation.</title>
        <authorList>
            <consortium name="The Broad Institute Genomics Platform"/>
            <consortium name="The Broad Institute Genome Sequencing Center for Infectious Disease"/>
            <person name="Wu L."/>
            <person name="Ma J."/>
        </authorList>
    </citation>
    <scope>NUCLEOTIDE SEQUENCE [LARGE SCALE GENOMIC DNA]</scope>
    <source>
        <strain evidence="4">JCM 11650</strain>
    </source>
</reference>
<dbReference type="InterPro" id="IPR013538">
    <property type="entry name" value="ASHA1/2-like_C"/>
</dbReference>
<gene>
    <name evidence="3" type="ORF">ACFSDA_04425</name>
</gene>
<keyword evidence="4" id="KW-1185">Reference proteome</keyword>
<dbReference type="SUPFAM" id="SSF55961">
    <property type="entry name" value="Bet v1-like"/>
    <property type="match status" value="1"/>
</dbReference>
<evidence type="ECO:0000313" key="3">
    <source>
        <dbReference type="EMBL" id="MFD1834317.1"/>
    </source>
</evidence>
<feature type="domain" description="Activator of Hsp90 ATPase homologue 1/2-like C-terminal" evidence="2">
    <location>
        <begin position="32"/>
        <end position="143"/>
    </location>
</feature>
<dbReference type="Proteomes" id="UP001597280">
    <property type="component" value="Unassembled WGS sequence"/>
</dbReference>
<dbReference type="EMBL" id="JBHUFL010000002">
    <property type="protein sequence ID" value="MFD1834317.1"/>
    <property type="molecule type" value="Genomic_DNA"/>
</dbReference>
<comment type="caution">
    <text evidence="3">The sequence shown here is derived from an EMBL/GenBank/DDBJ whole genome shotgun (WGS) entry which is preliminary data.</text>
</comment>
<protein>
    <submittedName>
        <fullName evidence="3">SRPBCC domain-containing protein</fullName>
    </submittedName>
</protein>
<evidence type="ECO:0000259" key="2">
    <source>
        <dbReference type="Pfam" id="PF08327"/>
    </source>
</evidence>
<comment type="similarity">
    <text evidence="1">Belongs to the AHA1 family.</text>
</comment>
<evidence type="ECO:0000256" key="1">
    <source>
        <dbReference type="ARBA" id="ARBA00006817"/>
    </source>
</evidence>
<sequence length="169" mass="17893">MTGSTAGTAAPDPTALTTEDVPDEIVRSIAIAAPAERVFALVSEPGWFINDGTRREHELTDLGGGRTRVLNPVHGAFVIETVTLEAPHRAVFRWLGGEGEGEAGDAEPVSTTVEFTIAPHGDGVELTVRESGFASLAGDAAIRRRRFEENADGWIEELGVARAVCEAAE</sequence>
<dbReference type="InterPro" id="IPR023393">
    <property type="entry name" value="START-like_dom_sf"/>
</dbReference>
<evidence type="ECO:0000313" key="4">
    <source>
        <dbReference type="Proteomes" id="UP001597280"/>
    </source>
</evidence>
<accession>A0ABW4PVL8</accession>
<proteinExistence type="inferred from homology"/>